<feature type="compositionally biased region" description="Basic and acidic residues" evidence="2">
    <location>
        <begin position="38"/>
        <end position="50"/>
    </location>
</feature>
<evidence type="ECO:0008006" key="7">
    <source>
        <dbReference type="Google" id="ProtNLM"/>
    </source>
</evidence>
<feature type="compositionally biased region" description="Gly residues" evidence="2">
    <location>
        <begin position="8"/>
        <end position="17"/>
    </location>
</feature>
<dbReference type="SUPFAM" id="SSF52540">
    <property type="entry name" value="P-loop containing nucleoside triphosphate hydrolases"/>
    <property type="match status" value="1"/>
</dbReference>
<evidence type="ECO:0000313" key="6">
    <source>
        <dbReference type="Proteomes" id="UP000780801"/>
    </source>
</evidence>
<gene>
    <name evidence="5" type="ORF">BGW38_002064</name>
</gene>
<organism evidence="5 6">
    <name type="scientific">Lunasporangiospora selenospora</name>
    <dbReference type="NCBI Taxonomy" id="979761"/>
    <lineage>
        <taxon>Eukaryota</taxon>
        <taxon>Fungi</taxon>
        <taxon>Fungi incertae sedis</taxon>
        <taxon>Mucoromycota</taxon>
        <taxon>Mortierellomycotina</taxon>
        <taxon>Mortierellomycetes</taxon>
        <taxon>Mortierellales</taxon>
        <taxon>Mortierellaceae</taxon>
        <taxon>Lunasporangiospora</taxon>
    </lineage>
</organism>
<feature type="region of interest" description="Disordered" evidence="2">
    <location>
        <begin position="1665"/>
        <end position="1689"/>
    </location>
</feature>
<dbReference type="Gene3D" id="3.40.50.300">
    <property type="entry name" value="P-loop containing nucleotide triphosphate hydrolases"/>
    <property type="match status" value="2"/>
</dbReference>
<evidence type="ECO:0000259" key="4">
    <source>
        <dbReference type="Pfam" id="PF13087"/>
    </source>
</evidence>
<dbReference type="GO" id="GO:0031380">
    <property type="term" value="C:nuclear RNA-directed RNA polymerase complex"/>
    <property type="evidence" value="ECO:0007669"/>
    <property type="project" value="TreeGrafter"/>
</dbReference>
<feature type="region of interest" description="Disordered" evidence="2">
    <location>
        <begin position="1"/>
        <end position="66"/>
    </location>
</feature>
<reference evidence="5" key="1">
    <citation type="journal article" date="2020" name="Fungal Divers.">
        <title>Resolving the Mortierellaceae phylogeny through synthesis of multi-gene phylogenetics and phylogenomics.</title>
        <authorList>
            <person name="Vandepol N."/>
            <person name="Liber J."/>
            <person name="Desiro A."/>
            <person name="Na H."/>
            <person name="Kennedy M."/>
            <person name="Barry K."/>
            <person name="Grigoriev I.V."/>
            <person name="Miller A.N."/>
            <person name="O'Donnell K."/>
            <person name="Stajich J.E."/>
            <person name="Bonito G."/>
        </authorList>
    </citation>
    <scope>NUCLEOTIDE SEQUENCE</scope>
    <source>
        <strain evidence="5">KOD1015</strain>
    </source>
</reference>
<dbReference type="OrthoDB" id="2423195at2759"/>
<feature type="compositionally biased region" description="Polar residues" evidence="2">
    <location>
        <begin position="1668"/>
        <end position="1688"/>
    </location>
</feature>
<dbReference type="InterPro" id="IPR047187">
    <property type="entry name" value="SF1_C_Upf1"/>
</dbReference>
<evidence type="ECO:0000256" key="2">
    <source>
        <dbReference type="SAM" id="MobiDB-lite"/>
    </source>
</evidence>
<dbReference type="CDD" id="cd18808">
    <property type="entry name" value="SF1_C_Upf1"/>
    <property type="match status" value="1"/>
</dbReference>
<proteinExistence type="predicted"/>
<feature type="domain" description="DNA2/NAM7 helicase-like C-terminal" evidence="4">
    <location>
        <begin position="1060"/>
        <end position="1296"/>
    </location>
</feature>
<dbReference type="Proteomes" id="UP000780801">
    <property type="component" value="Unassembled WGS sequence"/>
</dbReference>
<dbReference type="FunFam" id="3.40.50.300:FF:001660">
    <property type="entry name" value="NF-X1 finger and helicase protein, putative"/>
    <property type="match status" value="1"/>
</dbReference>
<dbReference type="EMBL" id="JAABOA010001693">
    <property type="protein sequence ID" value="KAF9581056.1"/>
    <property type="molecule type" value="Genomic_DNA"/>
</dbReference>
<dbReference type="GO" id="GO:0004386">
    <property type="term" value="F:helicase activity"/>
    <property type="evidence" value="ECO:0007669"/>
    <property type="project" value="InterPro"/>
</dbReference>
<evidence type="ECO:0000313" key="5">
    <source>
        <dbReference type="EMBL" id="KAF9581056.1"/>
    </source>
</evidence>
<dbReference type="GO" id="GO:0031048">
    <property type="term" value="P:regulatory ncRNA-mediated heterochromatin formation"/>
    <property type="evidence" value="ECO:0007669"/>
    <property type="project" value="TreeGrafter"/>
</dbReference>
<name>A0A9P6FTR6_9FUNG</name>
<dbReference type="PANTHER" id="PTHR10887:SF445">
    <property type="entry name" value="NFX1-TYPE ZINC FINGER-CONTAINING PROTEIN 1"/>
    <property type="match status" value="1"/>
</dbReference>
<feature type="domain" description="DNA2/NAM7 helicase helicase" evidence="3">
    <location>
        <begin position="695"/>
        <end position="1043"/>
    </location>
</feature>
<dbReference type="PANTHER" id="PTHR10887">
    <property type="entry name" value="DNA2/NAM7 HELICASE FAMILY"/>
    <property type="match status" value="1"/>
</dbReference>
<evidence type="ECO:0000259" key="3">
    <source>
        <dbReference type="Pfam" id="PF13086"/>
    </source>
</evidence>
<dbReference type="InterPro" id="IPR041679">
    <property type="entry name" value="DNA2/NAM7-like_C"/>
</dbReference>
<comment type="caution">
    <text evidence="5">The sequence shown here is derived from an EMBL/GenBank/DDBJ whole genome shotgun (WGS) entry which is preliminary data.</text>
</comment>
<dbReference type="Pfam" id="PF13087">
    <property type="entry name" value="AAA_12"/>
    <property type="match status" value="1"/>
</dbReference>
<evidence type="ECO:0000256" key="1">
    <source>
        <dbReference type="SAM" id="Coils"/>
    </source>
</evidence>
<protein>
    <recommendedName>
        <fullName evidence="7">AAA domain-containing protein</fullName>
    </recommendedName>
</protein>
<feature type="coiled-coil region" evidence="1">
    <location>
        <begin position="945"/>
        <end position="972"/>
    </location>
</feature>
<keyword evidence="6" id="KW-1185">Reference proteome</keyword>
<feature type="region of interest" description="Disordered" evidence="2">
    <location>
        <begin position="1603"/>
        <end position="1641"/>
    </location>
</feature>
<keyword evidence="1" id="KW-0175">Coiled coil</keyword>
<dbReference type="InterPro" id="IPR027417">
    <property type="entry name" value="P-loop_NTPase"/>
</dbReference>
<accession>A0A9P6FTR6</accession>
<dbReference type="InterPro" id="IPR045055">
    <property type="entry name" value="DNA2/NAM7-like"/>
</dbReference>
<dbReference type="InterPro" id="IPR041677">
    <property type="entry name" value="DNA2/NAM7_AAA_11"/>
</dbReference>
<feature type="compositionally biased region" description="Acidic residues" evidence="2">
    <location>
        <begin position="1616"/>
        <end position="1640"/>
    </location>
</feature>
<sequence>MLFQSGSLGRGRGGATGSGSDSYWGSRDQGLRGFQNSDRARGGHRGDRGGHGGRGGRGGRGELSTEDRNQIMIARREETLQVAMTEGTDDIICAASAPDETFQNFAIHVLDQWVVEAYDCWAVRRFINSCLVNLSNHHSVDVSRLIPALATSNGLGRLNKLMSMTMIIDGGDGDYMCQGQLSFQYDVLPLVGVLTREKVCLATLTTESNAIYNTVYSHRKKFLEDGILPCMARLITRGSIEDGIVSSDKMNRIKSYACSVKSLQRALLAVVRLVFQLIKRIREARLELAPIVVALYEQAKGSRSLTGTSSNERYLNDIVVKELERLKRMTSDIEERNVATLQTREKVRPTQLRAHYYAYDPPGNLSIYGARHGNDEVNIKEISILPALDEIVCQRSPFLPANGFSEAVHFHDPGWRRQLDIHFRLYREDLVNPLRKGVIGFMEILDMIPRSQERDVLNPKELRKFLPRGLLRVYKIVQILKVDIDWNEGPGLLISIEQPAQLRGMDAEARKMFWERAKNRLMSGGLVSLVRRATLPIDQKSSDLTIEDKFEMHLAVVMGKNIKSLSKDENLAYISITSSDPELYSLLFASDTNKNQWYLIETAGGYLEASRPILKALQNADPAMLPFGRYLAPTIQEMEMNAKEPGHISPPIYATAPEFQFDLSVLLNGRNVNLDVRSPSSARSAVRALQDYSNLDHTQAEALVESLCREVALISGPPGTGKTKIGVDIMRVLLRNREEMNCGPILCICYTNYALDQFLEHLLAIGETNIVRIGSRSKSEKLESYSLHNRKQSTQSYFARRAVAIASQRINEYQEKIKHVEEEIKAPRLPWIAVEEFLSNSYPEIYRRLLNGPPLSQDHPSLYRDSAIFNHWINGVDIGDRIKANNDNRERLRKLRFRVLDMDELESRYRIPMTNRPLEELDNDVWEMSRLERKRLFESWRGPIHELLKSTLNDYIQEVNEAVAERQAAHDDSNRQVLQSCSVIGMTTNGAAKMNELISSISPKIILCEEAGEVLESHILSALSPSTQHLILIGDYLQLRPQIETYELSMDSASGKLYKLDQSLFERLVTAQENPLPMSKLTIQRRMRPEISSLIRTTLYPHLQDGPNVHEYPSVTGMCDNIYFMDHDHPENGKDQDGVSFSNAFEVEMIEALALYLIKNGYDKEGDISILTPYLGQLSRLRDELSKSFTLKLDERDQELLDQMDESATRPVQADVSASESAKAIASGKEVSLKNQLTLRTIDNYQGEEAKIIIVSLVRNQSDSISGGIGFLKSPNRTNVLLSRAQHGMFILGNAKLMESKIEFGIWPQIISELREKDRIGKGFRLRCKKHPTTQNIVDKPSALKMCAPKGGCTQPCGYNLCKDPEKIKLVKELLTQDTLAHVNLTENTILILPCGHAMTMTTLEEMTQIQRFNKVRVDKKAGSSSFVSKLQLPGSKLESIKCPHCREPILGSLRYGRQTKYAQLATGLKRHTGDWSAAVFNAQLNLKVALKKLAFEQATSLASLLSSRAEESWTPPLEADRSIAKLVRAKDRLPELSLRLVMHNYNIPPQQVILWRKMTAKLEEAGSYFRNIYENAMKAPTRNVFETVASRLHFSDGLEDDIQERGSEGENWPSDLEDDTENEGESWPSDLEDDAESEGENCNWLVDSDDERSEWMHDESPGHILPSSFSQTSNMAPTKSRPSQLIESESMERAAVPHILRDYIRKCGVPVIGYGGTSHLDALQGLLDVFMTATKLVFMVLDEGYEMTGWYWFQEDLIHGAVKIASKYVEAAREGKFYLRELAGQVHILELIVRQARWRSMQSEAFEFQNPMIEDILGLEQVFKKVYHKVMELYRGLDFDTDEPKHIKKRCGARARALEVYIQV</sequence>
<dbReference type="Pfam" id="PF13086">
    <property type="entry name" value="AAA_11"/>
    <property type="match status" value="1"/>
</dbReference>